<name>A0A0C3DYF1_9AGAM</name>
<dbReference type="EMBL" id="KN822022">
    <property type="protein sequence ID" value="KIM65575.1"/>
    <property type="molecule type" value="Genomic_DNA"/>
</dbReference>
<dbReference type="InParanoid" id="A0A0C3DYF1"/>
<feature type="non-terminal residue" evidence="2">
    <location>
        <position position="1"/>
    </location>
</feature>
<keyword evidence="3" id="KW-1185">Reference proteome</keyword>
<dbReference type="AlphaFoldDB" id="A0A0C3DYF1"/>
<feature type="non-terminal residue" evidence="2">
    <location>
        <position position="126"/>
    </location>
</feature>
<evidence type="ECO:0000256" key="1">
    <source>
        <dbReference type="SAM" id="MobiDB-lite"/>
    </source>
</evidence>
<feature type="region of interest" description="Disordered" evidence="1">
    <location>
        <begin position="1"/>
        <end position="53"/>
    </location>
</feature>
<protein>
    <submittedName>
        <fullName evidence="2">Uncharacterized protein</fullName>
    </submittedName>
</protein>
<evidence type="ECO:0000313" key="3">
    <source>
        <dbReference type="Proteomes" id="UP000053989"/>
    </source>
</evidence>
<gene>
    <name evidence="2" type="ORF">SCLCIDRAFT_75879</name>
</gene>
<proteinExistence type="predicted"/>
<dbReference type="HOGENOM" id="CLU_127243_0_0_1"/>
<dbReference type="Proteomes" id="UP000053989">
    <property type="component" value="Unassembled WGS sequence"/>
</dbReference>
<reference evidence="2 3" key="1">
    <citation type="submission" date="2014-04" db="EMBL/GenBank/DDBJ databases">
        <authorList>
            <consortium name="DOE Joint Genome Institute"/>
            <person name="Kuo A."/>
            <person name="Kohler A."/>
            <person name="Nagy L.G."/>
            <person name="Floudas D."/>
            <person name="Copeland A."/>
            <person name="Barry K.W."/>
            <person name="Cichocki N."/>
            <person name="Veneault-Fourrey C."/>
            <person name="LaButti K."/>
            <person name="Lindquist E.A."/>
            <person name="Lipzen A."/>
            <person name="Lundell T."/>
            <person name="Morin E."/>
            <person name="Murat C."/>
            <person name="Sun H."/>
            <person name="Tunlid A."/>
            <person name="Henrissat B."/>
            <person name="Grigoriev I.V."/>
            <person name="Hibbett D.S."/>
            <person name="Martin F."/>
            <person name="Nordberg H.P."/>
            <person name="Cantor M.N."/>
            <person name="Hua S.X."/>
        </authorList>
    </citation>
    <scope>NUCLEOTIDE SEQUENCE [LARGE SCALE GENOMIC DNA]</scope>
    <source>
        <strain evidence="2 3">Foug A</strain>
    </source>
</reference>
<sequence>GLGKHFTSPRKSQDKKKRCMAIPIPGNGSKWQKPLDEPKDLLAPQPSDPKPPSITVDWAGSPIHELEDPLDVPPMELDDASFMIDSEDESCSVPTERVHIVCPTARSISMSAGWNMLIPTLIDPFL</sequence>
<accession>A0A0C3DYF1</accession>
<organism evidence="2 3">
    <name type="scientific">Scleroderma citrinum Foug A</name>
    <dbReference type="NCBI Taxonomy" id="1036808"/>
    <lineage>
        <taxon>Eukaryota</taxon>
        <taxon>Fungi</taxon>
        <taxon>Dikarya</taxon>
        <taxon>Basidiomycota</taxon>
        <taxon>Agaricomycotina</taxon>
        <taxon>Agaricomycetes</taxon>
        <taxon>Agaricomycetidae</taxon>
        <taxon>Boletales</taxon>
        <taxon>Sclerodermatineae</taxon>
        <taxon>Sclerodermataceae</taxon>
        <taxon>Scleroderma</taxon>
    </lineage>
</organism>
<evidence type="ECO:0000313" key="2">
    <source>
        <dbReference type="EMBL" id="KIM65575.1"/>
    </source>
</evidence>
<reference evidence="3" key="2">
    <citation type="submission" date="2015-01" db="EMBL/GenBank/DDBJ databases">
        <title>Evolutionary Origins and Diversification of the Mycorrhizal Mutualists.</title>
        <authorList>
            <consortium name="DOE Joint Genome Institute"/>
            <consortium name="Mycorrhizal Genomics Consortium"/>
            <person name="Kohler A."/>
            <person name="Kuo A."/>
            <person name="Nagy L.G."/>
            <person name="Floudas D."/>
            <person name="Copeland A."/>
            <person name="Barry K.W."/>
            <person name="Cichocki N."/>
            <person name="Veneault-Fourrey C."/>
            <person name="LaButti K."/>
            <person name="Lindquist E.A."/>
            <person name="Lipzen A."/>
            <person name="Lundell T."/>
            <person name="Morin E."/>
            <person name="Murat C."/>
            <person name="Riley R."/>
            <person name="Ohm R."/>
            <person name="Sun H."/>
            <person name="Tunlid A."/>
            <person name="Henrissat B."/>
            <person name="Grigoriev I.V."/>
            <person name="Hibbett D.S."/>
            <person name="Martin F."/>
        </authorList>
    </citation>
    <scope>NUCLEOTIDE SEQUENCE [LARGE SCALE GENOMIC DNA]</scope>
    <source>
        <strain evidence="3">Foug A</strain>
    </source>
</reference>